<reference evidence="1 2" key="1">
    <citation type="journal article" date="2016" name="G3 (Bethesda)">
        <title>First Draft Assembly and Annotation of the Genome of a California Endemic Oak Quercus lobata Nee (Fagaceae).</title>
        <authorList>
            <person name="Sork V.L."/>
            <person name="Fitz-Gibbon S.T."/>
            <person name="Puiu D."/>
            <person name="Crepeau M."/>
            <person name="Gugger P.F."/>
            <person name="Sherman R."/>
            <person name="Stevens K."/>
            <person name="Langley C.H."/>
            <person name="Pellegrini M."/>
            <person name="Salzberg S.L."/>
        </authorList>
    </citation>
    <scope>NUCLEOTIDE SEQUENCE [LARGE SCALE GENOMIC DNA]</scope>
    <source>
        <strain evidence="1 2">cv. SW786</strain>
    </source>
</reference>
<dbReference type="AlphaFoldDB" id="A0A7N2LH70"/>
<dbReference type="Proteomes" id="UP000594261">
    <property type="component" value="Chromosome 4"/>
</dbReference>
<name>A0A7N2LH70_QUELO</name>
<reference evidence="1" key="2">
    <citation type="submission" date="2021-01" db="UniProtKB">
        <authorList>
            <consortium name="EnsemblPlants"/>
        </authorList>
    </citation>
    <scope>IDENTIFICATION</scope>
</reference>
<sequence length="74" mass="7999">MIKIAGVGRKKARRSAHAYEAKNMQGEIMFCGVACSATNSAYGAAQEALVEATIKARNAGFHRVLFLSNSRRLV</sequence>
<evidence type="ECO:0000313" key="2">
    <source>
        <dbReference type="Proteomes" id="UP000594261"/>
    </source>
</evidence>
<proteinExistence type="predicted"/>
<evidence type="ECO:0000313" key="1">
    <source>
        <dbReference type="EnsemblPlants" id="QL04p051077:mrna:CDS:1"/>
    </source>
</evidence>
<protein>
    <recommendedName>
        <fullName evidence="3">RNase H type-1 domain-containing protein</fullName>
    </recommendedName>
</protein>
<keyword evidence="2" id="KW-1185">Reference proteome</keyword>
<dbReference type="EMBL" id="LRBV02000004">
    <property type="status" value="NOT_ANNOTATED_CDS"/>
    <property type="molecule type" value="Genomic_DNA"/>
</dbReference>
<organism evidence="1 2">
    <name type="scientific">Quercus lobata</name>
    <name type="common">Valley oak</name>
    <dbReference type="NCBI Taxonomy" id="97700"/>
    <lineage>
        <taxon>Eukaryota</taxon>
        <taxon>Viridiplantae</taxon>
        <taxon>Streptophyta</taxon>
        <taxon>Embryophyta</taxon>
        <taxon>Tracheophyta</taxon>
        <taxon>Spermatophyta</taxon>
        <taxon>Magnoliopsida</taxon>
        <taxon>eudicotyledons</taxon>
        <taxon>Gunneridae</taxon>
        <taxon>Pentapetalae</taxon>
        <taxon>rosids</taxon>
        <taxon>fabids</taxon>
        <taxon>Fagales</taxon>
        <taxon>Fagaceae</taxon>
        <taxon>Quercus</taxon>
    </lineage>
</organism>
<accession>A0A7N2LH70</accession>
<dbReference type="EnsemblPlants" id="QL04p051077:mrna">
    <property type="protein sequence ID" value="QL04p051077:mrna:CDS:1"/>
    <property type="gene ID" value="QL04p051077"/>
</dbReference>
<evidence type="ECO:0008006" key="3">
    <source>
        <dbReference type="Google" id="ProtNLM"/>
    </source>
</evidence>
<dbReference type="InParanoid" id="A0A7N2LH70"/>
<dbReference type="Gramene" id="QL04p051077:mrna">
    <property type="protein sequence ID" value="QL04p051077:mrna:CDS:1"/>
    <property type="gene ID" value="QL04p051077"/>
</dbReference>